<keyword evidence="8" id="KW-1185">Reference proteome</keyword>
<proteinExistence type="inferred from homology"/>
<name>A0AAW1YQQ9_RUBAR</name>
<feature type="compositionally biased region" description="Basic and acidic residues" evidence="5">
    <location>
        <begin position="245"/>
        <end position="258"/>
    </location>
</feature>
<sequence>MVRKIQAEELIACGKKVKKDNEFKKMVASKWHTLKTTEKAKFFVASPEASNGNTKQRGNRNQSPTIYTRCSPHRFQQVVSQFSEEQIAAINDMGFGTLIQLSCTRIRHDLCRFLIDSFDTDSSSIELHGKTMELYYYNVIGYGRTLVDCSKPIIAAWGEVESGKLIKWISRKGGYESRNIMLVGKGDSATGHKHEVEEVIVLRNDVQSMKNGITRIEKSITELGGIVKEIKDELFKAVKSDSKDIRIQGDQPNHKGKDTLGNQPNNESTYIQEDQPNHNRKDADAIASDIYKDNSQKLDAKMTDFSPQTSNDIQNNESASCEIYSEDNFGATQVMHKEKHISHKRFRTETASIEFSPINTRCAAERKPGQQISSPYVNIERKLDFLTAKLAHGRTTNVKSISCFRGPFNLEDDDVHLLSYVFEEYDDNFVVFKTADDYLNRLDIRCLEPGKLVSNKVRAINAAKEGDDTLLTFAATAKKRYKAIFRYYVQLQDCNKIFIPILDDGTDPYHWFLMVVKIVSKEVEIWDTCPSDTRTIPRTDFVYHLLKALDMIFDSEISACYDKAWSFCSFTVFRPNYVPIQPNAFDCGIFMIKFMEDYENASKAGDKYYSVNERLRIALTLLKYPHNLARGDIDEAIEQDVQETCLVGAIGVDGCVKIVEVGATGVDGCAEINFGFHYGNSSSSSPSSLSPDLGGERREK</sequence>
<keyword evidence="3" id="KW-0378">Hydrolase</keyword>
<organism evidence="7 8">
    <name type="scientific">Rubus argutus</name>
    <name type="common">Southern blackberry</name>
    <dbReference type="NCBI Taxonomy" id="59490"/>
    <lineage>
        <taxon>Eukaryota</taxon>
        <taxon>Viridiplantae</taxon>
        <taxon>Streptophyta</taxon>
        <taxon>Embryophyta</taxon>
        <taxon>Tracheophyta</taxon>
        <taxon>Spermatophyta</taxon>
        <taxon>Magnoliopsida</taxon>
        <taxon>eudicotyledons</taxon>
        <taxon>Gunneridae</taxon>
        <taxon>Pentapetalae</taxon>
        <taxon>rosids</taxon>
        <taxon>fabids</taxon>
        <taxon>Rosales</taxon>
        <taxon>Rosaceae</taxon>
        <taxon>Rosoideae</taxon>
        <taxon>Rosoideae incertae sedis</taxon>
        <taxon>Rubus</taxon>
    </lineage>
</organism>
<gene>
    <name evidence="7" type="ORF">M0R45_006403</name>
</gene>
<dbReference type="GO" id="GO:0006508">
    <property type="term" value="P:proteolysis"/>
    <property type="evidence" value="ECO:0007669"/>
    <property type="project" value="UniProtKB-KW"/>
</dbReference>
<dbReference type="PANTHER" id="PTHR12606:SF1">
    <property type="entry name" value="UBIQUITIN-LIKE-SPECIFIC PROTEASE 1A"/>
    <property type="match status" value="1"/>
</dbReference>
<comment type="caution">
    <text evidence="7">The sequence shown here is derived from an EMBL/GenBank/DDBJ whole genome shotgun (WGS) entry which is preliminary data.</text>
</comment>
<evidence type="ECO:0000256" key="4">
    <source>
        <dbReference type="ARBA" id="ARBA00022807"/>
    </source>
</evidence>
<dbReference type="Pfam" id="PF02902">
    <property type="entry name" value="Peptidase_C48"/>
    <property type="match status" value="1"/>
</dbReference>
<dbReference type="GO" id="GO:0016929">
    <property type="term" value="F:deSUMOylase activity"/>
    <property type="evidence" value="ECO:0007669"/>
    <property type="project" value="TreeGrafter"/>
</dbReference>
<accession>A0AAW1YQQ9</accession>
<evidence type="ECO:0000256" key="2">
    <source>
        <dbReference type="ARBA" id="ARBA00022670"/>
    </source>
</evidence>
<dbReference type="Gene3D" id="3.40.395.10">
    <property type="entry name" value="Adenoviral Proteinase, Chain A"/>
    <property type="match status" value="1"/>
</dbReference>
<dbReference type="PANTHER" id="PTHR12606">
    <property type="entry name" value="SENTRIN/SUMO-SPECIFIC PROTEASE"/>
    <property type="match status" value="1"/>
</dbReference>
<evidence type="ECO:0000256" key="3">
    <source>
        <dbReference type="ARBA" id="ARBA00022801"/>
    </source>
</evidence>
<dbReference type="AlphaFoldDB" id="A0AAW1YQQ9"/>
<dbReference type="GO" id="GO:0005634">
    <property type="term" value="C:nucleus"/>
    <property type="evidence" value="ECO:0007669"/>
    <property type="project" value="TreeGrafter"/>
</dbReference>
<reference evidence="7 8" key="1">
    <citation type="journal article" date="2023" name="G3 (Bethesda)">
        <title>A chromosome-length genome assembly and annotation of blackberry (Rubus argutus, cv. 'Hillquist').</title>
        <authorList>
            <person name="Bruna T."/>
            <person name="Aryal R."/>
            <person name="Dudchenko O."/>
            <person name="Sargent D.J."/>
            <person name="Mead D."/>
            <person name="Buti M."/>
            <person name="Cavallini A."/>
            <person name="Hytonen T."/>
            <person name="Andres J."/>
            <person name="Pham M."/>
            <person name="Weisz D."/>
            <person name="Mascagni F."/>
            <person name="Usai G."/>
            <person name="Natali L."/>
            <person name="Bassil N."/>
            <person name="Fernandez G.E."/>
            <person name="Lomsadze A."/>
            <person name="Armour M."/>
            <person name="Olukolu B."/>
            <person name="Poorten T."/>
            <person name="Britton C."/>
            <person name="Davik J."/>
            <person name="Ashrafi H."/>
            <person name="Aiden E.L."/>
            <person name="Borodovsky M."/>
            <person name="Worthington M."/>
        </authorList>
    </citation>
    <scope>NUCLEOTIDE SEQUENCE [LARGE SCALE GENOMIC DNA]</scope>
    <source>
        <strain evidence="7">PI 553951</strain>
    </source>
</reference>
<keyword evidence="4" id="KW-0788">Thiol protease</keyword>
<feature type="region of interest" description="Disordered" evidence="5">
    <location>
        <begin position="680"/>
        <end position="700"/>
    </location>
</feature>
<protein>
    <recommendedName>
        <fullName evidence="6">Ubiquitin-like protease family profile domain-containing protein</fullName>
    </recommendedName>
</protein>
<evidence type="ECO:0000256" key="1">
    <source>
        <dbReference type="ARBA" id="ARBA00005234"/>
    </source>
</evidence>
<feature type="domain" description="Ubiquitin-like protease family profile" evidence="6">
    <location>
        <begin position="353"/>
        <end position="598"/>
    </location>
</feature>
<dbReference type="PROSITE" id="PS50600">
    <property type="entry name" value="ULP_PROTEASE"/>
    <property type="match status" value="1"/>
</dbReference>
<feature type="compositionally biased region" description="Low complexity" evidence="5">
    <location>
        <begin position="681"/>
        <end position="691"/>
    </location>
</feature>
<dbReference type="GO" id="GO:0016926">
    <property type="term" value="P:protein desumoylation"/>
    <property type="evidence" value="ECO:0007669"/>
    <property type="project" value="TreeGrafter"/>
</dbReference>
<dbReference type="SUPFAM" id="SSF54001">
    <property type="entry name" value="Cysteine proteinases"/>
    <property type="match status" value="1"/>
</dbReference>
<keyword evidence="2" id="KW-0645">Protease</keyword>
<evidence type="ECO:0000313" key="8">
    <source>
        <dbReference type="Proteomes" id="UP001457282"/>
    </source>
</evidence>
<evidence type="ECO:0000256" key="5">
    <source>
        <dbReference type="SAM" id="MobiDB-lite"/>
    </source>
</evidence>
<dbReference type="EMBL" id="JBEDUW010000001">
    <property type="protein sequence ID" value="KAK9950939.1"/>
    <property type="molecule type" value="Genomic_DNA"/>
</dbReference>
<dbReference type="InterPro" id="IPR003653">
    <property type="entry name" value="Peptidase_C48_C"/>
</dbReference>
<evidence type="ECO:0000259" key="6">
    <source>
        <dbReference type="PROSITE" id="PS50600"/>
    </source>
</evidence>
<dbReference type="InterPro" id="IPR038765">
    <property type="entry name" value="Papain-like_cys_pep_sf"/>
</dbReference>
<feature type="compositionally biased region" description="Polar residues" evidence="5">
    <location>
        <begin position="260"/>
        <end position="274"/>
    </location>
</feature>
<comment type="similarity">
    <text evidence="1">Belongs to the peptidase C48 family.</text>
</comment>
<dbReference type="Proteomes" id="UP001457282">
    <property type="component" value="Unassembled WGS sequence"/>
</dbReference>
<feature type="region of interest" description="Disordered" evidence="5">
    <location>
        <begin position="245"/>
        <end position="279"/>
    </location>
</feature>
<evidence type="ECO:0000313" key="7">
    <source>
        <dbReference type="EMBL" id="KAK9950939.1"/>
    </source>
</evidence>